<evidence type="ECO:0000313" key="9">
    <source>
        <dbReference type="EMBL" id="RID43929.1"/>
    </source>
</evidence>
<comment type="subcellular location">
    <subcellularLocation>
        <location evidence="1">Nucleus</location>
    </subcellularLocation>
</comment>
<gene>
    <name evidence="10" type="ORF">BRAA09T36498Z</name>
    <name evidence="8" type="ORF">BRAPAZ1V2_A09P08900.2</name>
    <name evidence="9" type="ORF">BRARA_I00763</name>
</gene>
<evidence type="ECO:0000313" key="10">
    <source>
        <dbReference type="EMBL" id="VDC58887.1"/>
    </source>
</evidence>
<sequence length="201" mass="22551">MKHTKGKQKIEMKKVESYKARRTTFYKRKAGIFKKMNEIIAECGVEASFLVFPESGYPRTFAHPSMEDAVDRVKCSLGHEPSGKDDASIGSLVEAHKKRKNEELAKKLCDLHEELKMAEEKEKKMVEKKKIKELKNEWPNTLNEGVNKDELKRVHQAFVELSYSLSGKALQRLGKNGDGSSSALAERGYCDGGEAGAGEQT</sequence>
<evidence type="ECO:0000256" key="3">
    <source>
        <dbReference type="ARBA" id="ARBA00023125"/>
    </source>
</evidence>
<dbReference type="Proteomes" id="UP000694005">
    <property type="component" value="Chromosome A09"/>
</dbReference>
<reference evidence="8 12" key="2">
    <citation type="submission" date="2021-07" db="EMBL/GenBank/DDBJ databases">
        <authorList>
            <consortium name="Genoscope - CEA"/>
            <person name="William W."/>
        </authorList>
    </citation>
    <scope>NUCLEOTIDE SEQUENCE [LARGE SCALE GENOMIC DNA]</scope>
</reference>
<feature type="region of interest" description="Disordered" evidence="6">
    <location>
        <begin position="174"/>
        <end position="201"/>
    </location>
</feature>
<keyword evidence="2" id="KW-0805">Transcription regulation</keyword>
<dbReference type="GO" id="GO:0046983">
    <property type="term" value="F:protein dimerization activity"/>
    <property type="evidence" value="ECO:0007669"/>
    <property type="project" value="InterPro"/>
</dbReference>
<keyword evidence="4" id="KW-0804">Transcription</keyword>
<dbReference type="Pfam" id="PF00319">
    <property type="entry name" value="SRF-TF"/>
    <property type="match status" value="1"/>
</dbReference>
<proteinExistence type="predicted"/>
<dbReference type="GO" id="GO:0003677">
    <property type="term" value="F:DNA binding"/>
    <property type="evidence" value="ECO:0007669"/>
    <property type="project" value="UniProtKB-KW"/>
</dbReference>
<evidence type="ECO:0000256" key="6">
    <source>
        <dbReference type="SAM" id="MobiDB-lite"/>
    </source>
</evidence>
<dbReference type="InterPro" id="IPR002100">
    <property type="entry name" value="TF_MADSbox"/>
</dbReference>
<feature type="domain" description="MADS-box" evidence="7">
    <location>
        <begin position="5"/>
        <end position="65"/>
    </location>
</feature>
<evidence type="ECO:0000259" key="7">
    <source>
        <dbReference type="PROSITE" id="PS50066"/>
    </source>
</evidence>
<dbReference type="SMART" id="SM00432">
    <property type="entry name" value="MADS"/>
    <property type="match status" value="1"/>
</dbReference>
<reference evidence="9 11" key="1">
    <citation type="submission" date="2018-06" db="EMBL/GenBank/DDBJ databases">
        <title>WGS assembly of Brassica rapa FPsc.</title>
        <authorList>
            <person name="Bowman J."/>
            <person name="Kohchi T."/>
            <person name="Yamato K."/>
            <person name="Jenkins J."/>
            <person name="Shu S."/>
            <person name="Ishizaki K."/>
            <person name="Yamaoka S."/>
            <person name="Nishihama R."/>
            <person name="Nakamura Y."/>
            <person name="Berger F."/>
            <person name="Adam C."/>
            <person name="Aki S."/>
            <person name="Althoff F."/>
            <person name="Araki T."/>
            <person name="Arteaga-Vazquez M."/>
            <person name="Balasubrmanian S."/>
            <person name="Bauer D."/>
            <person name="Boehm C."/>
            <person name="Briginshaw L."/>
            <person name="Caballero-Perez J."/>
            <person name="Catarino B."/>
            <person name="Chen F."/>
            <person name="Chiyoda S."/>
            <person name="Chovatia M."/>
            <person name="Davies K."/>
            <person name="Delmans M."/>
            <person name="Demura T."/>
            <person name="Dierschke T."/>
            <person name="Dolan L."/>
            <person name="Dorantes-Acosta A."/>
            <person name="Eklund D."/>
            <person name="Florent S."/>
            <person name="Flores-Sandoval E."/>
            <person name="Fujiyama A."/>
            <person name="Fukuzawa H."/>
            <person name="Galik B."/>
            <person name="Grimanelli D."/>
            <person name="Grimwood J."/>
            <person name="Grossniklaus U."/>
            <person name="Hamada T."/>
            <person name="Haseloff J."/>
            <person name="Hetherington A."/>
            <person name="Higo A."/>
            <person name="Hirakawa Y."/>
            <person name="Hundley H."/>
            <person name="Ikeda Y."/>
            <person name="Inoue K."/>
            <person name="Inoue S."/>
            <person name="Ishida S."/>
            <person name="Jia Q."/>
            <person name="Kakita M."/>
            <person name="Kanazawa T."/>
            <person name="Kawai Y."/>
            <person name="Kawashima T."/>
            <person name="Kennedy M."/>
            <person name="Kinose K."/>
            <person name="Kinoshita T."/>
            <person name="Kohara Y."/>
            <person name="Koide E."/>
            <person name="Komatsu K."/>
            <person name="Kopischke S."/>
            <person name="Kubo M."/>
            <person name="Kyozuka J."/>
            <person name="Lagercrantz U."/>
            <person name="Lin S."/>
            <person name="Lindquist E."/>
            <person name="Lipzen A."/>
            <person name="Lu C."/>
            <person name="Luna E."/>
            <person name="Martienssen R."/>
            <person name="Minamino N."/>
            <person name="Mizutani M."/>
            <person name="Mizutani M."/>
            <person name="Mochizuki N."/>
            <person name="Monte I."/>
            <person name="Mosher R."/>
            <person name="Nagasaki H."/>
            <person name="Nakagami H."/>
            <person name="Naramoto S."/>
            <person name="Nishitani K."/>
            <person name="Ohtani M."/>
            <person name="Okamoto T."/>
            <person name="Okumura M."/>
            <person name="Phillips J."/>
            <person name="Pollak B."/>
            <person name="Reinders A."/>
            <person name="Roevekamp M."/>
            <person name="Sano R."/>
            <person name="Sawa S."/>
            <person name="Schmid M."/>
            <person name="Shirakawa M."/>
            <person name="Solano R."/>
            <person name="Spunde A."/>
            <person name="Suetsugu N."/>
            <person name="Sugano S."/>
            <person name="Sugiyama A."/>
            <person name="Sun R."/>
            <person name="Suzuki Y."/>
            <person name="Takenaka M."/>
            <person name="Takezawa D."/>
            <person name="Tomogane H."/>
            <person name="Tsuzuki M."/>
            <person name="Ueda T."/>
            <person name="Umeda M."/>
            <person name="Ward J."/>
            <person name="Watanabe Y."/>
            <person name="Yazaki K."/>
            <person name="Yokoyama R."/>
            <person name="Yoshitake Y."/>
            <person name="Yotsui I."/>
            <person name="Zachgo S."/>
            <person name="Schmutz J."/>
        </authorList>
    </citation>
    <scope>NUCLEOTIDE SEQUENCE [LARGE SCALE GENOMIC DNA]</scope>
    <source>
        <strain evidence="11">cv. B-3</strain>
    </source>
</reference>
<dbReference type="SMR" id="A0A397XRR2"/>
<dbReference type="PANTHER" id="PTHR11945">
    <property type="entry name" value="MADS BOX PROTEIN"/>
    <property type="match status" value="1"/>
</dbReference>
<dbReference type="PROSITE" id="PS50066">
    <property type="entry name" value="MADS_BOX_2"/>
    <property type="match status" value="1"/>
</dbReference>
<dbReference type="Gramene" id="A09p08900.2_BraZ1">
    <property type="protein sequence ID" value="A09p08900.2_BraZ1.CDS.1"/>
    <property type="gene ID" value="A09g08900.2_BraZ1"/>
</dbReference>
<dbReference type="EMBL" id="LR031568">
    <property type="protein sequence ID" value="VDC58887.1"/>
    <property type="molecule type" value="Genomic_DNA"/>
</dbReference>
<evidence type="ECO:0000256" key="5">
    <source>
        <dbReference type="ARBA" id="ARBA00023242"/>
    </source>
</evidence>
<dbReference type="AlphaFoldDB" id="A0A397XRR2"/>
<dbReference type="SUPFAM" id="SSF55455">
    <property type="entry name" value="SRF-like"/>
    <property type="match status" value="1"/>
</dbReference>
<keyword evidence="5" id="KW-0539">Nucleus</keyword>
<dbReference type="EMBL" id="CM010636">
    <property type="protein sequence ID" value="RID43929.1"/>
    <property type="molecule type" value="Genomic_DNA"/>
</dbReference>
<evidence type="ECO:0000313" key="8">
    <source>
        <dbReference type="EMBL" id="CAG7860423.1"/>
    </source>
</evidence>
<name>A0A397XRR2_BRACM</name>
<keyword evidence="3" id="KW-0238">DNA-binding</keyword>
<dbReference type="Gene3D" id="3.40.1810.10">
    <property type="entry name" value="Transcription factor, MADS-box"/>
    <property type="match status" value="1"/>
</dbReference>
<dbReference type="PANTHER" id="PTHR11945:SF602">
    <property type="entry name" value="MADS-BOX DOMAIN-CONTAINING PROTEIN"/>
    <property type="match status" value="1"/>
</dbReference>
<evidence type="ECO:0000256" key="4">
    <source>
        <dbReference type="ARBA" id="ARBA00023163"/>
    </source>
</evidence>
<evidence type="ECO:0000313" key="12">
    <source>
        <dbReference type="Proteomes" id="UP000694005"/>
    </source>
</evidence>
<evidence type="ECO:0000256" key="2">
    <source>
        <dbReference type="ARBA" id="ARBA00023015"/>
    </source>
</evidence>
<dbReference type="EMBL" id="LS974625">
    <property type="protein sequence ID" value="CAG7860423.1"/>
    <property type="molecule type" value="Genomic_DNA"/>
</dbReference>
<dbReference type="Proteomes" id="UP000264353">
    <property type="component" value="Chromosome A9"/>
</dbReference>
<protein>
    <recommendedName>
        <fullName evidence="7">MADS-box domain-containing protein</fullName>
    </recommendedName>
</protein>
<dbReference type="PRINTS" id="PR00404">
    <property type="entry name" value="MADSDOMAIN"/>
</dbReference>
<accession>A0A397XRR2</accession>
<dbReference type="GO" id="GO:0005634">
    <property type="term" value="C:nucleus"/>
    <property type="evidence" value="ECO:0007669"/>
    <property type="project" value="UniProtKB-SubCell"/>
</dbReference>
<dbReference type="InterPro" id="IPR036879">
    <property type="entry name" value="TF_MADSbox_sf"/>
</dbReference>
<evidence type="ECO:0000256" key="1">
    <source>
        <dbReference type="ARBA" id="ARBA00004123"/>
    </source>
</evidence>
<dbReference type="KEGG" id="brp:103837616"/>
<feature type="compositionally biased region" description="Gly residues" evidence="6">
    <location>
        <begin position="190"/>
        <end position="201"/>
    </location>
</feature>
<dbReference type="OrthoDB" id="1898716at2759"/>
<evidence type="ECO:0000313" key="11">
    <source>
        <dbReference type="Proteomes" id="UP000264353"/>
    </source>
</evidence>
<organism evidence="9 11">
    <name type="scientific">Brassica campestris</name>
    <name type="common">Field mustard</name>
    <dbReference type="NCBI Taxonomy" id="3711"/>
    <lineage>
        <taxon>Eukaryota</taxon>
        <taxon>Viridiplantae</taxon>
        <taxon>Streptophyta</taxon>
        <taxon>Embryophyta</taxon>
        <taxon>Tracheophyta</taxon>
        <taxon>Spermatophyta</taxon>
        <taxon>Magnoliopsida</taxon>
        <taxon>eudicotyledons</taxon>
        <taxon>Gunneridae</taxon>
        <taxon>Pentapetalae</taxon>
        <taxon>rosids</taxon>
        <taxon>malvids</taxon>
        <taxon>Brassicales</taxon>
        <taxon>Brassicaceae</taxon>
        <taxon>Brassiceae</taxon>
        <taxon>Brassica</taxon>
    </lineage>
</organism>